<comment type="caution">
    <text evidence="7">The sequence shown here is derived from an EMBL/GenBank/DDBJ whole genome shotgun (WGS) entry which is preliminary data.</text>
</comment>
<comment type="subcellular location">
    <subcellularLocation>
        <location evidence="1">Cell membrane</location>
        <topology evidence="1">Multi-pass membrane protein</topology>
    </subcellularLocation>
</comment>
<protein>
    <submittedName>
        <fullName evidence="7">Cytochrome C oxidase subunit IV family protein</fullName>
    </submittedName>
</protein>
<evidence type="ECO:0000256" key="5">
    <source>
        <dbReference type="ARBA" id="ARBA00023136"/>
    </source>
</evidence>
<dbReference type="Proteomes" id="UP001596391">
    <property type="component" value="Unassembled WGS sequence"/>
</dbReference>
<dbReference type="InterPro" id="IPR005171">
    <property type="entry name" value="Cyt_c_oxidase_su4_prok"/>
</dbReference>
<organism evidence="7 8">
    <name type="scientific">Granulicella cerasi</name>
    <dbReference type="NCBI Taxonomy" id="741063"/>
    <lineage>
        <taxon>Bacteria</taxon>
        <taxon>Pseudomonadati</taxon>
        <taxon>Acidobacteriota</taxon>
        <taxon>Terriglobia</taxon>
        <taxon>Terriglobales</taxon>
        <taxon>Acidobacteriaceae</taxon>
        <taxon>Granulicella</taxon>
    </lineage>
</organism>
<dbReference type="Pfam" id="PF03626">
    <property type="entry name" value="COX4_pro"/>
    <property type="match status" value="1"/>
</dbReference>
<keyword evidence="2" id="KW-1003">Cell membrane</keyword>
<gene>
    <name evidence="7" type="ORF">ACFQBQ_09730</name>
</gene>
<evidence type="ECO:0000256" key="4">
    <source>
        <dbReference type="ARBA" id="ARBA00022989"/>
    </source>
</evidence>
<keyword evidence="8" id="KW-1185">Reference proteome</keyword>
<evidence type="ECO:0000313" key="7">
    <source>
        <dbReference type="EMBL" id="MFC6645854.1"/>
    </source>
</evidence>
<keyword evidence="4 6" id="KW-1133">Transmembrane helix</keyword>
<keyword evidence="3 6" id="KW-0812">Transmembrane</keyword>
<evidence type="ECO:0000313" key="8">
    <source>
        <dbReference type="Proteomes" id="UP001596391"/>
    </source>
</evidence>
<reference evidence="8" key="1">
    <citation type="journal article" date="2019" name="Int. J. Syst. Evol. Microbiol.">
        <title>The Global Catalogue of Microorganisms (GCM) 10K type strain sequencing project: providing services to taxonomists for standard genome sequencing and annotation.</title>
        <authorList>
            <consortium name="The Broad Institute Genomics Platform"/>
            <consortium name="The Broad Institute Genome Sequencing Center for Infectious Disease"/>
            <person name="Wu L."/>
            <person name="Ma J."/>
        </authorList>
    </citation>
    <scope>NUCLEOTIDE SEQUENCE [LARGE SCALE GENOMIC DNA]</scope>
    <source>
        <strain evidence="8">CGMCC 1.16026</strain>
    </source>
</reference>
<feature type="transmembrane region" description="Helical" evidence="6">
    <location>
        <begin position="92"/>
        <end position="110"/>
    </location>
</feature>
<accession>A0ABW1Z8R8</accession>
<name>A0ABW1Z8R8_9BACT</name>
<dbReference type="RefSeq" id="WP_263369568.1">
    <property type="nucleotide sequence ID" value="NZ_JAGSYD010000001.1"/>
</dbReference>
<evidence type="ECO:0000256" key="2">
    <source>
        <dbReference type="ARBA" id="ARBA00022475"/>
    </source>
</evidence>
<dbReference type="EMBL" id="JBHSWI010000001">
    <property type="protein sequence ID" value="MFC6645854.1"/>
    <property type="molecule type" value="Genomic_DNA"/>
</dbReference>
<evidence type="ECO:0000256" key="1">
    <source>
        <dbReference type="ARBA" id="ARBA00004651"/>
    </source>
</evidence>
<sequence>MAHSIQSNIHTDKHDPVNVTNPEHAEHHIVSPMQYVMVYLTLLVFTGITVGAAFIDMGALNPVIALAIASIKMVIVLLFFMHAKYQSRLIKMTIGSGFFIFLVLVTMTLTDYMSRAWGRW</sequence>
<feature type="transmembrane region" description="Helical" evidence="6">
    <location>
        <begin position="36"/>
        <end position="55"/>
    </location>
</feature>
<keyword evidence="5 6" id="KW-0472">Membrane</keyword>
<dbReference type="NCBIfam" id="TIGR02229">
    <property type="entry name" value="caa3_sub_IV"/>
    <property type="match status" value="1"/>
</dbReference>
<proteinExistence type="predicted"/>
<evidence type="ECO:0000256" key="3">
    <source>
        <dbReference type="ARBA" id="ARBA00022692"/>
    </source>
</evidence>
<feature type="transmembrane region" description="Helical" evidence="6">
    <location>
        <begin position="61"/>
        <end position="80"/>
    </location>
</feature>
<dbReference type="InterPro" id="IPR011743">
    <property type="entry name" value="Caa3_sub_IV"/>
</dbReference>
<evidence type="ECO:0000256" key="6">
    <source>
        <dbReference type="SAM" id="Phobius"/>
    </source>
</evidence>